<evidence type="ECO:0000259" key="8">
    <source>
        <dbReference type="Pfam" id="PF04116"/>
    </source>
</evidence>
<feature type="transmembrane region" description="Helical" evidence="7">
    <location>
        <begin position="6"/>
        <end position="29"/>
    </location>
</feature>
<keyword evidence="3 7" id="KW-1133">Transmembrane helix</keyword>
<dbReference type="GO" id="GO:0005506">
    <property type="term" value="F:iron ion binding"/>
    <property type="evidence" value="ECO:0007669"/>
    <property type="project" value="InterPro"/>
</dbReference>
<dbReference type="InterPro" id="IPR051689">
    <property type="entry name" value="Sterol_desaturase/TMEM195"/>
</dbReference>
<evidence type="ECO:0000256" key="5">
    <source>
        <dbReference type="ARBA" id="ARBA00023098"/>
    </source>
</evidence>
<dbReference type="AlphaFoldDB" id="A0A160T8Q7"/>
<feature type="domain" description="Fatty acid hydroxylase" evidence="8">
    <location>
        <begin position="89"/>
        <end position="223"/>
    </location>
</feature>
<proteinExistence type="predicted"/>
<gene>
    <name evidence="9" type="ORF">MGWOODY_Tha1544</name>
</gene>
<name>A0A160T8Q7_9ZZZZ</name>
<feature type="transmembrane region" description="Helical" evidence="7">
    <location>
        <begin position="50"/>
        <end position="71"/>
    </location>
</feature>
<dbReference type="GO" id="GO:0050479">
    <property type="term" value="F:glyceryl-ether monooxygenase activity"/>
    <property type="evidence" value="ECO:0007669"/>
    <property type="project" value="TreeGrafter"/>
</dbReference>
<dbReference type="InterPro" id="IPR006694">
    <property type="entry name" value="Fatty_acid_hydroxylase"/>
</dbReference>
<dbReference type="GO" id="GO:0006643">
    <property type="term" value="P:membrane lipid metabolic process"/>
    <property type="evidence" value="ECO:0007669"/>
    <property type="project" value="TreeGrafter"/>
</dbReference>
<organism evidence="9">
    <name type="scientific">hydrothermal vent metagenome</name>
    <dbReference type="NCBI Taxonomy" id="652676"/>
    <lineage>
        <taxon>unclassified sequences</taxon>
        <taxon>metagenomes</taxon>
        <taxon>ecological metagenomes</taxon>
    </lineage>
</organism>
<comment type="subcellular location">
    <subcellularLocation>
        <location evidence="1">Endomembrane system</location>
        <topology evidence="1">Multi-pass membrane protein</topology>
    </subcellularLocation>
</comment>
<evidence type="ECO:0000313" key="9">
    <source>
        <dbReference type="EMBL" id="CUS40440.1"/>
    </source>
</evidence>
<dbReference type="GO" id="GO:0008610">
    <property type="term" value="P:lipid biosynthetic process"/>
    <property type="evidence" value="ECO:0007669"/>
    <property type="project" value="InterPro"/>
</dbReference>
<reference evidence="9" key="1">
    <citation type="submission" date="2015-10" db="EMBL/GenBank/DDBJ databases">
        <authorList>
            <person name="Gilbert D.G."/>
        </authorList>
    </citation>
    <scope>NUCLEOTIDE SEQUENCE</scope>
</reference>
<keyword evidence="6 7" id="KW-0472">Membrane</keyword>
<keyword evidence="5" id="KW-0443">Lipid metabolism</keyword>
<dbReference type="EMBL" id="CZQC01000015">
    <property type="protein sequence ID" value="CUS40440.1"/>
    <property type="molecule type" value="Genomic_DNA"/>
</dbReference>
<dbReference type="GO" id="GO:0016020">
    <property type="term" value="C:membrane"/>
    <property type="evidence" value="ECO:0007669"/>
    <property type="project" value="GOC"/>
</dbReference>
<protein>
    <submittedName>
        <fullName evidence="9">Sterol desaturase-like protein</fullName>
    </submittedName>
</protein>
<dbReference type="PANTHER" id="PTHR21624:SF1">
    <property type="entry name" value="ALKYLGLYCEROL MONOOXYGENASE"/>
    <property type="match status" value="1"/>
</dbReference>
<keyword evidence="2 7" id="KW-0812">Transmembrane</keyword>
<keyword evidence="4" id="KW-0560">Oxidoreductase</keyword>
<evidence type="ECO:0000256" key="1">
    <source>
        <dbReference type="ARBA" id="ARBA00004127"/>
    </source>
</evidence>
<evidence type="ECO:0000256" key="3">
    <source>
        <dbReference type="ARBA" id="ARBA00022989"/>
    </source>
</evidence>
<evidence type="ECO:0000256" key="6">
    <source>
        <dbReference type="ARBA" id="ARBA00023136"/>
    </source>
</evidence>
<evidence type="ECO:0000256" key="7">
    <source>
        <dbReference type="SAM" id="Phobius"/>
    </source>
</evidence>
<accession>A0A160T8Q7</accession>
<dbReference type="Pfam" id="PF04116">
    <property type="entry name" value="FA_hydroxylase"/>
    <property type="match status" value="1"/>
</dbReference>
<dbReference type="GO" id="GO:0005783">
    <property type="term" value="C:endoplasmic reticulum"/>
    <property type="evidence" value="ECO:0007669"/>
    <property type="project" value="TreeGrafter"/>
</dbReference>
<feature type="transmembrane region" description="Helical" evidence="7">
    <location>
        <begin position="83"/>
        <end position="102"/>
    </location>
</feature>
<sequence>MQDVIHALMFIAAFGVIFGGVMLGEFAWARHKGKTGVYIWRETLANMMTGVSYKVVDGIAVALFIQAFYQWVYQYGFQWNPELSLWSVLAIIVFIDLCFYCAHVLMHKVRWFWNVHVTHHSSEHMNFSTALRQNFTFALSGGWLVWWIPAALVGFDKNWTLIAIEANLVYQFFLHTEQVRTLGPLEKIFNTPSHHRVHHGSNPAQIDTNFGGVFIIWDKLFGTFVAEKDAGEIKYGVTRMPSKPYNAWDLQVHDWLAMFRDIRRYKDIRILYKHPDWVKEHYGE</sequence>
<dbReference type="PANTHER" id="PTHR21624">
    <property type="entry name" value="STEROL DESATURASE-RELATED PROTEIN"/>
    <property type="match status" value="1"/>
</dbReference>
<evidence type="ECO:0000256" key="2">
    <source>
        <dbReference type="ARBA" id="ARBA00022692"/>
    </source>
</evidence>
<evidence type="ECO:0000256" key="4">
    <source>
        <dbReference type="ARBA" id="ARBA00023002"/>
    </source>
</evidence>